<dbReference type="EMBL" id="CP016268">
    <property type="protein sequence ID" value="ANO51071.1"/>
    <property type="molecule type" value="Genomic_DNA"/>
</dbReference>
<dbReference type="AlphaFoldDB" id="A0A193LF37"/>
<dbReference type="InterPro" id="IPR028366">
    <property type="entry name" value="PhoU"/>
</dbReference>
<keyword evidence="9" id="KW-1185">Reference proteome</keyword>
<keyword evidence="5 6" id="KW-0592">Phosphate transport</keyword>
<evidence type="ECO:0000256" key="2">
    <source>
        <dbReference type="ARBA" id="ARBA00008107"/>
    </source>
</evidence>
<dbReference type="OrthoDB" id="9814256at2"/>
<keyword evidence="3 6" id="KW-0813">Transport</keyword>
<comment type="subcellular location">
    <subcellularLocation>
        <location evidence="1 6">Cytoplasm</location>
    </subcellularLocation>
</comment>
<evidence type="ECO:0000313" key="8">
    <source>
        <dbReference type="EMBL" id="ANO51071.1"/>
    </source>
</evidence>
<dbReference type="GO" id="GO:0005737">
    <property type="term" value="C:cytoplasm"/>
    <property type="evidence" value="ECO:0007669"/>
    <property type="project" value="UniProtKB-SubCell"/>
</dbReference>
<dbReference type="Gene3D" id="1.20.58.220">
    <property type="entry name" value="Phosphate transport system protein phou homolog 2, domain 2"/>
    <property type="match status" value="2"/>
</dbReference>
<dbReference type="STRING" id="1548547.BA177_07500"/>
<organism evidence="8 9">
    <name type="scientific">Woeseia oceani</name>
    <dbReference type="NCBI Taxonomy" id="1548547"/>
    <lineage>
        <taxon>Bacteria</taxon>
        <taxon>Pseudomonadati</taxon>
        <taxon>Pseudomonadota</taxon>
        <taxon>Gammaproteobacteria</taxon>
        <taxon>Woeseiales</taxon>
        <taxon>Woeseiaceae</taxon>
        <taxon>Woeseia</taxon>
    </lineage>
</organism>
<feature type="domain" description="PhoU" evidence="7">
    <location>
        <begin position="26"/>
        <end position="110"/>
    </location>
</feature>
<evidence type="ECO:0000313" key="9">
    <source>
        <dbReference type="Proteomes" id="UP000092695"/>
    </source>
</evidence>
<dbReference type="Pfam" id="PF01895">
    <property type="entry name" value="PhoU"/>
    <property type="match status" value="2"/>
</dbReference>
<dbReference type="InterPro" id="IPR026022">
    <property type="entry name" value="PhoU_dom"/>
</dbReference>
<comment type="function">
    <text evidence="6">Plays a role in the regulation of phosphate uptake.</text>
</comment>
<name>A0A193LF37_9GAMM</name>
<gene>
    <name evidence="8" type="ORF">BA177_07500</name>
</gene>
<dbReference type="GO" id="GO:0030643">
    <property type="term" value="P:intracellular phosphate ion homeostasis"/>
    <property type="evidence" value="ECO:0007669"/>
    <property type="project" value="InterPro"/>
</dbReference>
<dbReference type="KEGG" id="woc:BA177_07500"/>
<dbReference type="FunFam" id="1.20.58.220:FF:000001">
    <property type="entry name" value="Phosphate-specific transport system accessory protein PhoU"/>
    <property type="match status" value="1"/>
</dbReference>
<dbReference type="InterPro" id="IPR038078">
    <property type="entry name" value="PhoU-like_sf"/>
</dbReference>
<dbReference type="GO" id="GO:0045936">
    <property type="term" value="P:negative regulation of phosphate metabolic process"/>
    <property type="evidence" value="ECO:0007669"/>
    <property type="project" value="InterPro"/>
</dbReference>
<evidence type="ECO:0000256" key="6">
    <source>
        <dbReference type="PIRNR" id="PIRNR003107"/>
    </source>
</evidence>
<feature type="domain" description="PhoU" evidence="7">
    <location>
        <begin position="130"/>
        <end position="214"/>
    </location>
</feature>
<keyword evidence="4 6" id="KW-0963">Cytoplasm</keyword>
<evidence type="ECO:0000259" key="7">
    <source>
        <dbReference type="Pfam" id="PF01895"/>
    </source>
</evidence>
<evidence type="ECO:0000256" key="3">
    <source>
        <dbReference type="ARBA" id="ARBA00022448"/>
    </source>
</evidence>
<dbReference type="FunFam" id="1.20.58.220:FF:000002">
    <property type="entry name" value="Phosphate-specific transport system accessory protein PhoU"/>
    <property type="match status" value="1"/>
</dbReference>
<comment type="similarity">
    <text evidence="2 6">Belongs to the PhoU family.</text>
</comment>
<accession>A0A193LF37</accession>
<dbReference type="PIRSF" id="PIRSF003107">
    <property type="entry name" value="PhoU"/>
    <property type="match status" value="1"/>
</dbReference>
<comment type="subunit">
    <text evidence="6">Homodimer.</text>
</comment>
<dbReference type="SUPFAM" id="SSF109755">
    <property type="entry name" value="PhoU-like"/>
    <property type="match status" value="1"/>
</dbReference>
<dbReference type="NCBIfam" id="TIGR02135">
    <property type="entry name" value="phoU_full"/>
    <property type="match status" value="1"/>
</dbReference>
<sequence length="233" mass="26267">MQTSDLSDHISQRYNKDLEDLRNNVLQMGGLVETQLSLAITAIVTGDSELGLQVANDDYKVNKLEVLIDEECNRLLATRSPAAGDLRLIVAIIKTITDLERIGDEAEKIGYLASKLAEMDRPADSYRELKSLGNHVLQMVRDAMNAFARLDVAASYAVVREDEDVDEEYDAITRQAITFMMEDARSIRRVMNVTWSARALERIGDHAKNICEYVIYMVEGRDVRHTEIAQDAE</sequence>
<evidence type="ECO:0000256" key="5">
    <source>
        <dbReference type="ARBA" id="ARBA00022592"/>
    </source>
</evidence>
<dbReference type="RefSeq" id="WP_068614951.1">
    <property type="nucleotide sequence ID" value="NZ_CP016268.1"/>
</dbReference>
<dbReference type="GO" id="GO:0006817">
    <property type="term" value="P:phosphate ion transport"/>
    <property type="evidence" value="ECO:0007669"/>
    <property type="project" value="UniProtKB-KW"/>
</dbReference>
<dbReference type="PANTHER" id="PTHR42930:SF3">
    <property type="entry name" value="PHOSPHATE-SPECIFIC TRANSPORT SYSTEM ACCESSORY PROTEIN PHOU"/>
    <property type="match status" value="1"/>
</dbReference>
<protein>
    <recommendedName>
        <fullName evidence="6">Phosphate-specific transport system accessory protein PhoU</fullName>
    </recommendedName>
</protein>
<proteinExistence type="inferred from homology"/>
<evidence type="ECO:0000256" key="4">
    <source>
        <dbReference type="ARBA" id="ARBA00022490"/>
    </source>
</evidence>
<dbReference type="Proteomes" id="UP000092695">
    <property type="component" value="Chromosome"/>
</dbReference>
<reference evidence="8 9" key="1">
    <citation type="submission" date="2016-06" db="EMBL/GenBank/DDBJ databases">
        <title>Complete genome sequence of a deep-branching marine Gamma Proteobacterium Woeseia oceani type strain XK5.</title>
        <authorList>
            <person name="Mu D."/>
            <person name="Du Z."/>
        </authorList>
    </citation>
    <scope>NUCLEOTIDE SEQUENCE [LARGE SCALE GENOMIC DNA]</scope>
    <source>
        <strain evidence="8 9">XK5</strain>
    </source>
</reference>
<evidence type="ECO:0000256" key="1">
    <source>
        <dbReference type="ARBA" id="ARBA00004496"/>
    </source>
</evidence>
<dbReference type="PANTHER" id="PTHR42930">
    <property type="entry name" value="PHOSPHATE-SPECIFIC TRANSPORT SYSTEM ACCESSORY PROTEIN PHOU"/>
    <property type="match status" value="1"/>
</dbReference>